<gene>
    <name evidence="2" type="ORF">NP493_1387g00037</name>
</gene>
<feature type="domain" description="Cyclic nucleotide-binding" evidence="1">
    <location>
        <begin position="187"/>
        <end position="237"/>
    </location>
</feature>
<reference evidence="2" key="1">
    <citation type="journal article" date="2023" name="Mol. Biol. Evol.">
        <title>Third-Generation Sequencing Reveals the Adaptive Role of the Epigenome in Three Deep-Sea Polychaetes.</title>
        <authorList>
            <person name="Perez M."/>
            <person name="Aroh O."/>
            <person name="Sun Y."/>
            <person name="Lan Y."/>
            <person name="Juniper S.K."/>
            <person name="Young C.R."/>
            <person name="Angers B."/>
            <person name="Qian P.Y."/>
        </authorList>
    </citation>
    <scope>NUCLEOTIDE SEQUENCE</scope>
    <source>
        <strain evidence="2">R07B-5</strain>
    </source>
</reference>
<protein>
    <recommendedName>
        <fullName evidence="1">Cyclic nucleotide-binding domain-containing protein</fullName>
    </recommendedName>
</protein>
<organism evidence="2 3">
    <name type="scientific">Ridgeia piscesae</name>
    <name type="common">Tubeworm</name>
    <dbReference type="NCBI Taxonomy" id="27915"/>
    <lineage>
        <taxon>Eukaryota</taxon>
        <taxon>Metazoa</taxon>
        <taxon>Spiralia</taxon>
        <taxon>Lophotrochozoa</taxon>
        <taxon>Annelida</taxon>
        <taxon>Polychaeta</taxon>
        <taxon>Sedentaria</taxon>
        <taxon>Canalipalpata</taxon>
        <taxon>Sabellida</taxon>
        <taxon>Siboglinidae</taxon>
        <taxon>Ridgeia</taxon>
    </lineage>
</organism>
<dbReference type="SUPFAM" id="SSF51206">
    <property type="entry name" value="cAMP-binding domain-like"/>
    <property type="match status" value="2"/>
</dbReference>
<sequence length="512" mass="57945">MTTSSLLSSSPLSSCRRVVVSSCRRVVVSSCRRVVVLSRQSCRRVLTRRVVAETLLDVIQHCDFISYQENDCIIHQGEKGHRFYIILRGQVSVLHKDAFEDVDLGDEGTPKKVDRSTLGNCLVVLGEGATFGEIALINPDCIRTASVVADERTDLVVIHRDLYNRSVSKVVAKLFQEKVDFVESLYMFSDWSQKWKKAMAVSLKKETISFDSPLIKQGDPADKLFFILSGEVKMTVDPEAHYRQFDRYMNRCEVLEDHDDDIEREKAYFPQKFLPQLYKCSRINRMAEIARPGTAGQPMQLPKSWSPSAIRKMNQQINAKKIHLNLCFLGSKQCVGDVEFVLNLGHYHTSAMCTQETTVMVLAKVHFERLFKRRNPRTVRQLARVLELQLVRRSLKPNIILSVPLLKCFIYRLQEVSGERKQGEETPFTVPDFMFRVPKSHTSTRLVTPAIGRHMLGGRGSAEAEETTESRRAPFTALSSLSPANRPQSAAVVGEFHADFAKGFLRPATSAS</sequence>
<dbReference type="PROSITE" id="PS00889">
    <property type="entry name" value="CNMP_BINDING_2"/>
    <property type="match status" value="1"/>
</dbReference>
<feature type="domain" description="Cyclic nucleotide-binding" evidence="1">
    <location>
        <begin position="46"/>
        <end position="184"/>
    </location>
</feature>
<dbReference type="InterPro" id="IPR014710">
    <property type="entry name" value="RmlC-like_jellyroll"/>
</dbReference>
<dbReference type="Proteomes" id="UP001209878">
    <property type="component" value="Unassembled WGS sequence"/>
</dbReference>
<dbReference type="AlphaFoldDB" id="A0AAD9K6Q4"/>
<dbReference type="InterPro" id="IPR000595">
    <property type="entry name" value="cNMP-bd_dom"/>
</dbReference>
<dbReference type="InterPro" id="IPR018490">
    <property type="entry name" value="cNMP-bd_dom_sf"/>
</dbReference>
<evidence type="ECO:0000259" key="1">
    <source>
        <dbReference type="PROSITE" id="PS50042"/>
    </source>
</evidence>
<name>A0AAD9K6Q4_RIDPI</name>
<dbReference type="InterPro" id="IPR018488">
    <property type="entry name" value="cNMP-bd_CS"/>
</dbReference>
<dbReference type="Gene3D" id="2.60.120.10">
    <property type="entry name" value="Jelly Rolls"/>
    <property type="match status" value="2"/>
</dbReference>
<dbReference type="PANTHER" id="PTHR23011">
    <property type="entry name" value="CYCLIC NUCLEOTIDE-BINDING DOMAIN CONTAINING PROTEIN"/>
    <property type="match status" value="1"/>
</dbReference>
<dbReference type="SMART" id="SM00100">
    <property type="entry name" value="cNMP"/>
    <property type="match status" value="1"/>
</dbReference>
<keyword evidence="3" id="KW-1185">Reference proteome</keyword>
<dbReference type="PROSITE" id="PS00888">
    <property type="entry name" value="CNMP_BINDING_1"/>
    <property type="match status" value="2"/>
</dbReference>
<dbReference type="EMBL" id="JAODUO010001386">
    <property type="protein sequence ID" value="KAK2164985.1"/>
    <property type="molecule type" value="Genomic_DNA"/>
</dbReference>
<accession>A0AAD9K6Q4</accession>
<evidence type="ECO:0000313" key="3">
    <source>
        <dbReference type="Proteomes" id="UP001209878"/>
    </source>
</evidence>
<evidence type="ECO:0000313" key="2">
    <source>
        <dbReference type="EMBL" id="KAK2164985.1"/>
    </source>
</evidence>
<dbReference type="Pfam" id="PF00027">
    <property type="entry name" value="cNMP_binding"/>
    <property type="match status" value="1"/>
</dbReference>
<proteinExistence type="predicted"/>
<dbReference type="PROSITE" id="PS50042">
    <property type="entry name" value="CNMP_BINDING_3"/>
    <property type="match status" value="2"/>
</dbReference>
<dbReference type="CDD" id="cd00038">
    <property type="entry name" value="CAP_ED"/>
    <property type="match status" value="1"/>
</dbReference>
<dbReference type="PANTHER" id="PTHR23011:SF28">
    <property type="entry name" value="CYCLIC NUCLEOTIDE-BINDING DOMAIN CONTAINING PROTEIN"/>
    <property type="match status" value="1"/>
</dbReference>
<comment type="caution">
    <text evidence="2">The sequence shown here is derived from an EMBL/GenBank/DDBJ whole genome shotgun (WGS) entry which is preliminary data.</text>
</comment>